<keyword evidence="3" id="KW-1185">Reference proteome</keyword>
<protein>
    <submittedName>
        <fullName evidence="2">Uncharacterized protein</fullName>
    </submittedName>
</protein>
<evidence type="ECO:0000313" key="3">
    <source>
        <dbReference type="Proteomes" id="UP000256431"/>
    </source>
</evidence>
<dbReference type="EMBL" id="QRDH01000001">
    <property type="protein sequence ID" value="RDU42781.1"/>
    <property type="molecule type" value="Genomic_DNA"/>
</dbReference>
<dbReference type="Proteomes" id="UP000256431">
    <property type="component" value="Unassembled WGS sequence"/>
</dbReference>
<feature type="chain" id="PRO_5017731169" evidence="1">
    <location>
        <begin position="27"/>
        <end position="385"/>
    </location>
</feature>
<dbReference type="AlphaFoldDB" id="A0A3D8H8Q6"/>
<dbReference type="RefSeq" id="WP_104271123.1">
    <property type="nucleotide sequence ID" value="NZ_PSSW01000008.1"/>
</dbReference>
<evidence type="ECO:0000313" key="2">
    <source>
        <dbReference type="EMBL" id="RDU42781.1"/>
    </source>
</evidence>
<reference evidence="2 3" key="1">
    <citation type="submission" date="2018-08" db="EMBL/GenBank/DDBJ databases">
        <title>Genome sequence of Marinobacter flavimaris KCTC 12185.</title>
        <authorList>
            <person name="Chun J."/>
            <person name="Kim B.-Y."/>
            <person name="Choi S.-B."/>
            <person name="Kwak M.-J."/>
        </authorList>
    </citation>
    <scope>NUCLEOTIDE SEQUENCE [LARGE SCALE GENOMIC DNA]</scope>
    <source>
        <strain evidence="2 3">KCTC 12185</strain>
    </source>
</reference>
<organism evidence="2 3">
    <name type="scientific">Marinobacter flavimaris</name>
    <dbReference type="NCBI Taxonomy" id="262076"/>
    <lineage>
        <taxon>Bacteria</taxon>
        <taxon>Pseudomonadati</taxon>
        <taxon>Pseudomonadota</taxon>
        <taxon>Gammaproteobacteria</taxon>
        <taxon>Pseudomonadales</taxon>
        <taxon>Marinobacteraceae</taxon>
        <taxon>Marinobacter</taxon>
    </lineage>
</organism>
<proteinExistence type="predicted"/>
<name>A0A3D8H8Q6_9GAMM</name>
<comment type="caution">
    <text evidence="2">The sequence shown here is derived from an EMBL/GenBank/DDBJ whole genome shotgun (WGS) entry which is preliminary data.</text>
</comment>
<evidence type="ECO:0000256" key="1">
    <source>
        <dbReference type="SAM" id="SignalP"/>
    </source>
</evidence>
<gene>
    <name evidence="2" type="ORF">DXI23_03705</name>
</gene>
<feature type="signal peptide" evidence="1">
    <location>
        <begin position="1"/>
        <end position="26"/>
    </location>
</feature>
<sequence>MTSLSACLGKCLIVTAFIAAPLCAAAEVIFEENFDDQPDWHSGLPENNTGAFPVNGAGPDRIQRVGTHVIPEGWYSVYQDPTWAPSMGHPDRHETIEILARNSDKARGGLGKSFVQRRDSSPEPRYKWNSDGQLLKLFDESHQSLYVEFWIRFDPEWTVTPSEDASKLFRVGSWSGTGSEFQAFGGGEQGPLFLWDWKRDNYGVRNLHTLRGGPHGDNYTMTAEQRGSHPRGSLNFTTDLQGMGVDGGNPKLVDRVNGGYISDNLKQTVEHYQIYGKSEWTKVAFYVQMNSRPGAPDGWLMQWINDEQIINVRDITWVSPTEDGSEKSVGWDFFSIGGNDYFKTYPDSIRRQEWYAIDDVVVRNSIPDGLKGSAPPSPPISITID</sequence>
<dbReference type="Gene3D" id="2.60.120.200">
    <property type="match status" value="1"/>
</dbReference>
<accession>A0A3D8H8Q6</accession>
<keyword evidence="1" id="KW-0732">Signal</keyword>